<gene>
    <name evidence="1" type="ORF">DXT89_02100</name>
    <name evidence="3" type="ORF">GOZ88_18735</name>
    <name evidence="2" type="ORF">GOZ90_01425</name>
</gene>
<evidence type="ECO:0000313" key="5">
    <source>
        <dbReference type="Proteomes" id="UP000440716"/>
    </source>
</evidence>
<reference evidence="5 6" key="2">
    <citation type="submission" date="2019-12" db="EMBL/GenBank/DDBJ databases">
        <title>Whole-genome sequencing of Allorhizobium vitis.</title>
        <authorList>
            <person name="Gan H.M."/>
            <person name="Szegedi E."/>
            <person name="Burr T."/>
            <person name="Savka M.A."/>
        </authorList>
    </citation>
    <scope>NUCLEOTIDE SEQUENCE [LARGE SCALE GENOMIC DNA]</scope>
    <source>
        <strain evidence="3 5">CG415</strain>
        <strain evidence="2 6">CG516</strain>
    </source>
</reference>
<evidence type="ECO:0000313" key="3">
    <source>
        <dbReference type="EMBL" id="MVA58144.1"/>
    </source>
</evidence>
<dbReference type="Proteomes" id="UP000477951">
    <property type="component" value="Unassembled WGS sequence"/>
</dbReference>
<dbReference type="Proteomes" id="UP000436911">
    <property type="component" value="Unassembled WGS sequence"/>
</dbReference>
<dbReference type="PROSITE" id="PS51257">
    <property type="entry name" value="PROKAR_LIPOPROTEIN"/>
    <property type="match status" value="1"/>
</dbReference>
<evidence type="ECO:0000313" key="2">
    <source>
        <dbReference type="EMBL" id="MUZ71324.1"/>
    </source>
</evidence>
<proteinExistence type="predicted"/>
<accession>A0A368NWD7</accession>
<dbReference type="EMBL" id="WPHU01000008">
    <property type="protein sequence ID" value="MVA58144.1"/>
    <property type="molecule type" value="Genomic_DNA"/>
</dbReference>
<dbReference type="Proteomes" id="UP000440716">
    <property type="component" value="Unassembled WGS sequence"/>
</dbReference>
<sequence length="96" mass="10626">MHRIPLCLFAAILTGCAAAPHKEIGAIRLITDAKGRPAKIYMEKSTGNAITDRRVMLFMRTTFAKRVPHPLPNRVYRQGVSGVASDHPTTIEIPLF</sequence>
<reference evidence="1 4" key="1">
    <citation type="submission" date="2018-08" db="EMBL/GenBank/DDBJ databases">
        <title>Genome sequencing of Agrobacterium vitis strain ICMP 10754.</title>
        <authorList>
            <person name="Visnovsky S.B."/>
            <person name="Pitman A.R."/>
        </authorList>
    </citation>
    <scope>NUCLEOTIDE SEQUENCE [LARGE SCALE GENOMIC DNA]</scope>
    <source>
        <strain evidence="1 4">ICMP 10754</strain>
    </source>
</reference>
<evidence type="ECO:0000313" key="1">
    <source>
        <dbReference type="EMBL" id="KAA3532164.1"/>
    </source>
</evidence>
<dbReference type="GeneID" id="60682066"/>
<dbReference type="RefSeq" id="WP_060715953.1">
    <property type="nucleotide sequence ID" value="NZ_CP055265.1"/>
</dbReference>
<dbReference type="EMBL" id="WPHR01000001">
    <property type="protein sequence ID" value="MUZ71324.1"/>
    <property type="molecule type" value="Genomic_DNA"/>
</dbReference>
<dbReference type="OrthoDB" id="8290114at2"/>
<comment type="caution">
    <text evidence="2">The sequence shown here is derived from an EMBL/GenBank/DDBJ whole genome shotgun (WGS) entry which is preliminary data.</text>
</comment>
<dbReference type="AlphaFoldDB" id="A0A368NWD7"/>
<evidence type="ECO:0008006" key="7">
    <source>
        <dbReference type="Google" id="ProtNLM"/>
    </source>
</evidence>
<evidence type="ECO:0000313" key="6">
    <source>
        <dbReference type="Proteomes" id="UP000477951"/>
    </source>
</evidence>
<evidence type="ECO:0000313" key="4">
    <source>
        <dbReference type="Proteomes" id="UP000436911"/>
    </source>
</evidence>
<name>A0A368NWD7_AGRVI</name>
<dbReference type="EMBL" id="QUSG01000001">
    <property type="protein sequence ID" value="KAA3532164.1"/>
    <property type="molecule type" value="Genomic_DNA"/>
</dbReference>
<protein>
    <recommendedName>
        <fullName evidence="7">TonB C-terminal domain-containing protein</fullName>
    </recommendedName>
</protein>
<organism evidence="2 6">
    <name type="scientific">Agrobacterium vitis</name>
    <name type="common">Rhizobium vitis</name>
    <dbReference type="NCBI Taxonomy" id="373"/>
    <lineage>
        <taxon>Bacteria</taxon>
        <taxon>Pseudomonadati</taxon>
        <taxon>Pseudomonadota</taxon>
        <taxon>Alphaproteobacteria</taxon>
        <taxon>Hyphomicrobiales</taxon>
        <taxon>Rhizobiaceae</taxon>
        <taxon>Rhizobium/Agrobacterium group</taxon>
        <taxon>Agrobacterium</taxon>
    </lineage>
</organism>